<evidence type="ECO:0000256" key="1">
    <source>
        <dbReference type="ARBA" id="ARBA00006174"/>
    </source>
</evidence>
<dbReference type="GO" id="GO:0016829">
    <property type="term" value="F:lyase activity"/>
    <property type="evidence" value="ECO:0007669"/>
    <property type="project" value="InterPro"/>
</dbReference>
<gene>
    <name evidence="4" type="ORF">KG104_03555</name>
</gene>
<dbReference type="RefSeq" id="WP_207347294.1">
    <property type="nucleotide sequence ID" value="NZ_CP076456.1"/>
</dbReference>
<dbReference type="PANTHER" id="PTHR16943:SF8">
    <property type="entry name" value="2-METHYLCITRATE DEHYDRATASE"/>
    <property type="match status" value="1"/>
</dbReference>
<dbReference type="Pfam" id="PF03972">
    <property type="entry name" value="MmgE_PrpD_N"/>
    <property type="match status" value="1"/>
</dbReference>
<dbReference type="InterPro" id="IPR045336">
    <property type="entry name" value="MmgE_PrpD_N"/>
</dbReference>
<feature type="domain" description="MmgE/PrpD C-terminal" evidence="3">
    <location>
        <begin position="275"/>
        <end position="431"/>
    </location>
</feature>
<accession>A0A975S6T9</accession>
<sequence length="459" mass="48336">MGATEVLASYAVTGSGAAADHSAEVARALIDTVAVALGSTGSDGEKILRDWARTQSPSGPATVWTSGERTSTSNAALVNGTVAHLLDFDDISPSMPLHPSAVLMPALVAAAEAWGGQAAEPEHFTGAYDVGAAAFRALADLLPQHVHYARGWHSTSTIGRLAAVAALARLGGLDVGTTRHALGLVSSLAAGSRPNFGSMTKPLHAGAAARDAVMAVELARAGFTANPEELEAPNGFLERYGDPLLAPIGSASQTLDERLEYWTDAWIQDWGLKRYASCYGTHRGIDAMLELRRRHPQDPPTSVKATLHRRGTRPLRRTAPTSGTEAKFSLEYVLAVAYLRGRVTLDDFTEQAFADAQVQSMMSRVSVGESDTPPVGPEEYATGFTVVEASFADGSSEAARVEITHGQYADPLTDAELREKSVECVLAGGYPAHLADQIIEAVQGAPGPAFTLLIPGRNT</sequence>
<dbReference type="SUPFAM" id="SSF103378">
    <property type="entry name" value="2-methylcitrate dehydratase PrpD"/>
    <property type="match status" value="1"/>
</dbReference>
<dbReference type="Gene3D" id="1.10.4100.10">
    <property type="entry name" value="2-methylcitrate dehydratase PrpD"/>
    <property type="match status" value="1"/>
</dbReference>
<dbReference type="EMBL" id="CP076456">
    <property type="protein sequence ID" value="QWQ36886.1"/>
    <property type="molecule type" value="Genomic_DNA"/>
</dbReference>
<dbReference type="Gene3D" id="3.30.1330.120">
    <property type="entry name" value="2-methylcitrate dehydratase PrpD"/>
    <property type="match status" value="1"/>
</dbReference>
<feature type="domain" description="MmgE/PrpD N-terminal" evidence="2">
    <location>
        <begin position="17"/>
        <end position="240"/>
    </location>
</feature>
<reference evidence="4" key="1">
    <citation type="submission" date="2021-06" db="EMBL/GenBank/DDBJ databases">
        <title>Novel species in genus Arthrobacter.</title>
        <authorList>
            <person name="Zhang G."/>
        </authorList>
    </citation>
    <scope>NUCLEOTIDE SEQUENCE</scope>
    <source>
        <strain evidence="4">Zg-ZUI122</strain>
    </source>
</reference>
<keyword evidence="5" id="KW-1185">Reference proteome</keyword>
<organism evidence="4 5">
    <name type="scientific">Arthrobacter sunyaminii</name>
    <dbReference type="NCBI Taxonomy" id="2816859"/>
    <lineage>
        <taxon>Bacteria</taxon>
        <taxon>Bacillati</taxon>
        <taxon>Actinomycetota</taxon>
        <taxon>Actinomycetes</taxon>
        <taxon>Micrococcales</taxon>
        <taxon>Micrococcaceae</taxon>
        <taxon>Arthrobacter</taxon>
    </lineage>
</organism>
<dbReference type="InterPro" id="IPR045337">
    <property type="entry name" value="MmgE_PrpD_C"/>
</dbReference>
<dbReference type="AlphaFoldDB" id="A0A975S6T9"/>
<protein>
    <submittedName>
        <fullName evidence="4">MmgE/PrpD family protein</fullName>
    </submittedName>
</protein>
<proteinExistence type="inferred from homology"/>
<dbReference type="InterPro" id="IPR005656">
    <property type="entry name" value="MmgE_PrpD"/>
</dbReference>
<evidence type="ECO:0000313" key="4">
    <source>
        <dbReference type="EMBL" id="QWQ36886.1"/>
    </source>
</evidence>
<evidence type="ECO:0000259" key="2">
    <source>
        <dbReference type="Pfam" id="PF03972"/>
    </source>
</evidence>
<dbReference type="Pfam" id="PF19305">
    <property type="entry name" value="MmgE_PrpD_C"/>
    <property type="match status" value="1"/>
</dbReference>
<name>A0A975S6T9_9MICC</name>
<dbReference type="InterPro" id="IPR042188">
    <property type="entry name" value="MmgE/PrpD_sf_2"/>
</dbReference>
<evidence type="ECO:0000313" key="5">
    <source>
        <dbReference type="Proteomes" id="UP000680588"/>
    </source>
</evidence>
<dbReference type="PANTHER" id="PTHR16943">
    <property type="entry name" value="2-METHYLCITRATE DEHYDRATASE-RELATED"/>
    <property type="match status" value="1"/>
</dbReference>
<dbReference type="Proteomes" id="UP000680588">
    <property type="component" value="Chromosome"/>
</dbReference>
<dbReference type="InterPro" id="IPR036148">
    <property type="entry name" value="MmgE/PrpD_sf"/>
</dbReference>
<dbReference type="KEGG" id="asun:KG104_03555"/>
<dbReference type="InterPro" id="IPR042183">
    <property type="entry name" value="MmgE/PrpD_sf_1"/>
</dbReference>
<evidence type="ECO:0000259" key="3">
    <source>
        <dbReference type="Pfam" id="PF19305"/>
    </source>
</evidence>
<comment type="similarity">
    <text evidence="1">Belongs to the PrpD family.</text>
</comment>